<organism evidence="1">
    <name type="scientific">Heligmosomoides polygyrus</name>
    <name type="common">Parasitic roundworm</name>
    <dbReference type="NCBI Taxonomy" id="6339"/>
    <lineage>
        <taxon>Eukaryota</taxon>
        <taxon>Metazoa</taxon>
        <taxon>Ecdysozoa</taxon>
        <taxon>Nematoda</taxon>
        <taxon>Chromadorea</taxon>
        <taxon>Rhabditida</taxon>
        <taxon>Rhabditina</taxon>
        <taxon>Rhabditomorpha</taxon>
        <taxon>Strongyloidea</taxon>
        <taxon>Heligmosomidae</taxon>
        <taxon>Heligmosomoides</taxon>
    </lineage>
</organism>
<proteinExistence type="predicted"/>
<protein>
    <submittedName>
        <fullName evidence="3">Transmembrane protein</fullName>
    </submittedName>
</protein>
<dbReference type="Proteomes" id="UP000050761">
    <property type="component" value="Unassembled WGS sequence"/>
</dbReference>
<evidence type="ECO:0000313" key="1">
    <source>
        <dbReference type="EMBL" id="VDP17225.1"/>
    </source>
</evidence>
<evidence type="ECO:0000313" key="3">
    <source>
        <dbReference type="WBParaSite" id="HPBE_0001988901-mRNA-1"/>
    </source>
</evidence>
<reference evidence="1 2" key="1">
    <citation type="submission" date="2018-11" db="EMBL/GenBank/DDBJ databases">
        <authorList>
            <consortium name="Pathogen Informatics"/>
        </authorList>
    </citation>
    <scope>NUCLEOTIDE SEQUENCE [LARGE SCALE GENOMIC DNA]</scope>
</reference>
<evidence type="ECO:0000313" key="2">
    <source>
        <dbReference type="Proteomes" id="UP000050761"/>
    </source>
</evidence>
<dbReference type="OrthoDB" id="5866298at2759"/>
<reference evidence="3" key="2">
    <citation type="submission" date="2019-09" db="UniProtKB">
        <authorList>
            <consortium name="WormBaseParasite"/>
        </authorList>
    </citation>
    <scope>IDENTIFICATION</scope>
</reference>
<accession>A0A3P8CFM3</accession>
<dbReference type="AlphaFoldDB" id="A0A3P8CFM3"/>
<dbReference type="EMBL" id="UZAH01031695">
    <property type="protein sequence ID" value="VDP17225.1"/>
    <property type="molecule type" value="Genomic_DNA"/>
</dbReference>
<dbReference type="WBParaSite" id="HPBE_0001988901-mRNA-1">
    <property type="protein sequence ID" value="HPBE_0001988901-mRNA-1"/>
    <property type="gene ID" value="HPBE_0001988901"/>
</dbReference>
<gene>
    <name evidence="1" type="ORF">HPBE_LOCUS19888</name>
</gene>
<keyword evidence="2" id="KW-1185">Reference proteome</keyword>
<sequence length="281" mass="32240">MHSRGGTAVDHQKQAPARNPRLLRYPFHQLMVFHSSGKRLALKVPVLVLLLFILQPHNLQFSVYFDGDALSVGGSDVFDDDRSTSFSNDHFESYGASEETLEEDTVFAPNFLRHSKILSREAVETLYGMNHRFITGEEVENPDEIRKNKESRATVSRKRYINNFMNHVIGCEISKAQRDKIRQAFDFCTCTGIFPRLPPRLARIRFHVVEKAPKERYVIEITVSEKVACLYQIAPHRICYVEGGEVKTVQGIDEARIMLTKSLRDLELRHTGYDILRFAGL</sequence>
<name>A0A3P8CFM3_HELPZ</name>